<sequence>MAGEGAGNIIARRVTDDLIAFSGKTSPSKYMKFFLEQKVAESRRFVNRIRAEVATSSDCLTQLTAVIAEFEAIENQDEVHDCLLAAKDAKRGEKATLDVLNEVIAEAFDEIETHETNVEILDGALDGV</sequence>
<evidence type="ECO:0000313" key="2">
    <source>
        <dbReference type="Proteomes" id="UP001151760"/>
    </source>
</evidence>
<reference evidence="1" key="2">
    <citation type="submission" date="2022-01" db="EMBL/GenBank/DDBJ databases">
        <authorList>
            <person name="Yamashiro T."/>
            <person name="Shiraishi A."/>
            <person name="Satake H."/>
            <person name="Nakayama K."/>
        </authorList>
    </citation>
    <scope>NUCLEOTIDE SEQUENCE</scope>
</reference>
<dbReference type="Proteomes" id="UP001151760">
    <property type="component" value="Unassembled WGS sequence"/>
</dbReference>
<accession>A0ABQ5HW73</accession>
<protein>
    <submittedName>
        <fullName evidence="1">Uncharacterized protein</fullName>
    </submittedName>
</protein>
<dbReference type="EMBL" id="BQNB010020073">
    <property type="protein sequence ID" value="GJT92049.1"/>
    <property type="molecule type" value="Genomic_DNA"/>
</dbReference>
<name>A0ABQ5HW73_9ASTR</name>
<comment type="caution">
    <text evidence="1">The sequence shown here is derived from an EMBL/GenBank/DDBJ whole genome shotgun (WGS) entry which is preliminary data.</text>
</comment>
<evidence type="ECO:0000313" key="1">
    <source>
        <dbReference type="EMBL" id="GJT92049.1"/>
    </source>
</evidence>
<reference evidence="1" key="1">
    <citation type="journal article" date="2022" name="Int. J. Mol. Sci.">
        <title>Draft Genome of Tanacetum Coccineum: Genomic Comparison of Closely Related Tanacetum-Family Plants.</title>
        <authorList>
            <person name="Yamashiro T."/>
            <person name="Shiraishi A."/>
            <person name="Nakayama K."/>
            <person name="Satake H."/>
        </authorList>
    </citation>
    <scope>NUCLEOTIDE SEQUENCE</scope>
</reference>
<organism evidence="1 2">
    <name type="scientific">Tanacetum coccineum</name>
    <dbReference type="NCBI Taxonomy" id="301880"/>
    <lineage>
        <taxon>Eukaryota</taxon>
        <taxon>Viridiplantae</taxon>
        <taxon>Streptophyta</taxon>
        <taxon>Embryophyta</taxon>
        <taxon>Tracheophyta</taxon>
        <taxon>Spermatophyta</taxon>
        <taxon>Magnoliopsida</taxon>
        <taxon>eudicotyledons</taxon>
        <taxon>Gunneridae</taxon>
        <taxon>Pentapetalae</taxon>
        <taxon>asterids</taxon>
        <taxon>campanulids</taxon>
        <taxon>Asterales</taxon>
        <taxon>Asteraceae</taxon>
        <taxon>Asteroideae</taxon>
        <taxon>Anthemideae</taxon>
        <taxon>Anthemidinae</taxon>
        <taxon>Tanacetum</taxon>
    </lineage>
</organism>
<gene>
    <name evidence="1" type="ORF">Tco_1080894</name>
</gene>
<proteinExistence type="predicted"/>
<keyword evidence="2" id="KW-1185">Reference proteome</keyword>